<name>A0A0H1BDB3_9EURO</name>
<reference evidence="2" key="1">
    <citation type="journal article" date="2015" name="PLoS Genet.">
        <title>The dynamic genome and transcriptome of the human fungal pathogen Blastomyces and close relative Emmonsia.</title>
        <authorList>
            <person name="Munoz J.F."/>
            <person name="Gauthier G.M."/>
            <person name="Desjardins C.A."/>
            <person name="Gallo J.E."/>
            <person name="Holder J."/>
            <person name="Sullivan T.D."/>
            <person name="Marty A.J."/>
            <person name="Carmen J.C."/>
            <person name="Chen Z."/>
            <person name="Ding L."/>
            <person name="Gujja S."/>
            <person name="Magrini V."/>
            <person name="Misas E."/>
            <person name="Mitreva M."/>
            <person name="Priest M."/>
            <person name="Saif S."/>
            <person name="Whiston E.A."/>
            <person name="Young S."/>
            <person name="Zeng Q."/>
            <person name="Goldman W.E."/>
            <person name="Mardis E.R."/>
            <person name="Taylor J.W."/>
            <person name="McEwen J.G."/>
            <person name="Clay O.K."/>
            <person name="Klein B.S."/>
            <person name="Cuomo C.A."/>
        </authorList>
    </citation>
    <scope>NUCLEOTIDE SEQUENCE [LARGE SCALE GENOMIC DNA]</scope>
    <source>
        <strain evidence="2">UAMH 139</strain>
    </source>
</reference>
<evidence type="ECO:0000313" key="2">
    <source>
        <dbReference type="Proteomes" id="UP000053573"/>
    </source>
</evidence>
<comment type="caution">
    <text evidence="1">The sequence shown here is derived from an EMBL/GenBank/DDBJ whole genome shotgun (WGS) entry which is preliminary data.</text>
</comment>
<gene>
    <name evidence="1" type="ORF">EMPG_15275</name>
</gene>
<dbReference type="Proteomes" id="UP000053573">
    <property type="component" value="Unassembled WGS sequence"/>
</dbReference>
<dbReference type="AlphaFoldDB" id="A0A0H1BDB3"/>
<accession>A0A0H1BDB3</accession>
<organism evidence="1 2">
    <name type="scientific">Blastomyces silverae</name>
    <dbReference type="NCBI Taxonomy" id="2060906"/>
    <lineage>
        <taxon>Eukaryota</taxon>
        <taxon>Fungi</taxon>
        <taxon>Dikarya</taxon>
        <taxon>Ascomycota</taxon>
        <taxon>Pezizomycotina</taxon>
        <taxon>Eurotiomycetes</taxon>
        <taxon>Eurotiomycetidae</taxon>
        <taxon>Onygenales</taxon>
        <taxon>Ajellomycetaceae</taxon>
        <taxon>Blastomyces</taxon>
    </lineage>
</organism>
<protein>
    <submittedName>
        <fullName evidence="1">Uncharacterized protein</fullName>
    </submittedName>
</protein>
<sequence length="54" mass="7114">MRRVRRPRRLLLLRLLLPLRLLRRNRLGWMRRRLRIRLWSLSLRRMKRRIICWI</sequence>
<dbReference type="EMBL" id="LDEV01002375">
    <property type="protein sequence ID" value="KLJ09300.1"/>
    <property type="molecule type" value="Genomic_DNA"/>
</dbReference>
<keyword evidence="2" id="KW-1185">Reference proteome</keyword>
<proteinExistence type="predicted"/>
<evidence type="ECO:0000313" key="1">
    <source>
        <dbReference type="EMBL" id="KLJ09300.1"/>
    </source>
</evidence>